<dbReference type="GO" id="GO:0046872">
    <property type="term" value="F:metal ion binding"/>
    <property type="evidence" value="ECO:0007669"/>
    <property type="project" value="UniProtKB-KW"/>
</dbReference>
<dbReference type="Pfam" id="PF00248">
    <property type="entry name" value="Aldo_ket_red"/>
    <property type="match status" value="1"/>
</dbReference>
<dbReference type="PANTHER" id="PTHR43312">
    <property type="entry name" value="D-THREO-ALDOSE 1-DEHYDROGENASE"/>
    <property type="match status" value="1"/>
</dbReference>
<evidence type="ECO:0000256" key="1">
    <source>
        <dbReference type="ARBA" id="ARBA00022723"/>
    </source>
</evidence>
<keyword evidence="6" id="KW-1185">Reference proteome</keyword>
<keyword evidence="2" id="KW-0408">Iron</keyword>
<dbReference type="PROSITE" id="PS51379">
    <property type="entry name" value="4FE4S_FER_2"/>
    <property type="match status" value="1"/>
</dbReference>
<sequence>MEYRRFGKTGLEVSALGFGCMRFPTVKDENGKDHIDEELAVSMVRRAIDEGVNYIDTAYPYHDGMSEIVVGRALQDGYREKVYLATKAPVWMYKSEEDFDRTLDEQLKKLDTEYIDFYLLHALNNERWEDTVLKYNLLDKAVKAKEEGKIRHIGFSFHDEMDIFMKILDGFDGWDFCQIQMNYIDVDHQATIKGLEEAGKRGLGLVIMEPLLGGKLANPTDNVRKMLGKEKEPAEWALDFLWNRPEVSLLLSGMSNMQQTEDNLVYASRSSVGMLTEKDLDMLAEAKKVYDTMALVSCTKCEYCMPCPAGINIPKTFEAYNQTASKGVEEAKKLYETLEIKADACRKCRKCEKVCPQSIKISENMVKIAEIFKAD</sequence>
<dbReference type="InterPro" id="IPR023210">
    <property type="entry name" value="NADP_OxRdtase_dom"/>
</dbReference>
<dbReference type="CDD" id="cd19096">
    <property type="entry name" value="AKR_Fe-S_oxidoreductase"/>
    <property type="match status" value="1"/>
</dbReference>
<dbReference type="InterPro" id="IPR017896">
    <property type="entry name" value="4Fe4S_Fe-S-bd"/>
</dbReference>
<evidence type="ECO:0000259" key="4">
    <source>
        <dbReference type="PROSITE" id="PS51379"/>
    </source>
</evidence>
<dbReference type="GO" id="GO:0051536">
    <property type="term" value="F:iron-sulfur cluster binding"/>
    <property type="evidence" value="ECO:0007669"/>
    <property type="project" value="UniProtKB-KW"/>
</dbReference>
<feature type="domain" description="4Fe-4S ferredoxin-type" evidence="4">
    <location>
        <begin position="336"/>
        <end position="364"/>
    </location>
</feature>
<dbReference type="Gene3D" id="3.20.20.100">
    <property type="entry name" value="NADP-dependent oxidoreductase domain"/>
    <property type="match status" value="1"/>
</dbReference>
<organism evidence="5 6">
    <name type="scientific">Murimonas intestini</name>
    <dbReference type="NCBI Taxonomy" id="1337051"/>
    <lineage>
        <taxon>Bacteria</taxon>
        <taxon>Bacillati</taxon>
        <taxon>Bacillota</taxon>
        <taxon>Clostridia</taxon>
        <taxon>Lachnospirales</taxon>
        <taxon>Lachnospiraceae</taxon>
        <taxon>Murimonas</taxon>
    </lineage>
</organism>
<dbReference type="RefSeq" id="WP_109627266.1">
    <property type="nucleotide sequence ID" value="NZ_JANKBI010000006.1"/>
</dbReference>
<proteinExistence type="predicted"/>
<name>A0AB73T2C3_9FIRM</name>
<dbReference type="Pfam" id="PF13187">
    <property type="entry name" value="Fer4_9"/>
    <property type="match status" value="1"/>
</dbReference>
<dbReference type="SUPFAM" id="SSF46548">
    <property type="entry name" value="alpha-helical ferredoxin"/>
    <property type="match status" value="1"/>
</dbReference>
<dbReference type="SUPFAM" id="SSF51430">
    <property type="entry name" value="NAD(P)-linked oxidoreductase"/>
    <property type="match status" value="1"/>
</dbReference>
<dbReference type="PROSITE" id="PS00198">
    <property type="entry name" value="4FE4S_FER_1"/>
    <property type="match status" value="1"/>
</dbReference>
<evidence type="ECO:0000256" key="2">
    <source>
        <dbReference type="ARBA" id="ARBA00023004"/>
    </source>
</evidence>
<dbReference type="AlphaFoldDB" id="A0AB73T2C3"/>
<dbReference type="Proteomes" id="UP000245412">
    <property type="component" value="Unassembled WGS sequence"/>
</dbReference>
<dbReference type="InterPro" id="IPR053135">
    <property type="entry name" value="AKR2_Oxidoreductase"/>
</dbReference>
<dbReference type="InterPro" id="IPR017900">
    <property type="entry name" value="4Fe4S_Fe_S_CS"/>
</dbReference>
<dbReference type="PANTHER" id="PTHR43312:SF2">
    <property type="entry name" value="OXIDOREDUCTASE"/>
    <property type="match status" value="1"/>
</dbReference>
<dbReference type="EMBL" id="QGGY01000008">
    <property type="protein sequence ID" value="PWJ74628.1"/>
    <property type="molecule type" value="Genomic_DNA"/>
</dbReference>
<keyword evidence="3" id="KW-0411">Iron-sulfur</keyword>
<evidence type="ECO:0000313" key="6">
    <source>
        <dbReference type="Proteomes" id="UP000245412"/>
    </source>
</evidence>
<accession>A0AB73T2C3</accession>
<evidence type="ECO:0000313" key="5">
    <source>
        <dbReference type="EMBL" id="PWJ74628.1"/>
    </source>
</evidence>
<gene>
    <name evidence="5" type="ORF">C7383_10857</name>
</gene>
<protein>
    <recommendedName>
        <fullName evidence="4">4Fe-4S ferredoxin-type domain-containing protein</fullName>
    </recommendedName>
</protein>
<evidence type="ECO:0000256" key="3">
    <source>
        <dbReference type="ARBA" id="ARBA00023014"/>
    </source>
</evidence>
<comment type="caution">
    <text evidence="5">The sequence shown here is derived from an EMBL/GenBank/DDBJ whole genome shotgun (WGS) entry which is preliminary data.</text>
</comment>
<keyword evidence="1" id="KW-0479">Metal-binding</keyword>
<dbReference type="InterPro" id="IPR036812">
    <property type="entry name" value="NAD(P)_OxRdtase_dom_sf"/>
</dbReference>
<reference evidence="5 6" key="1">
    <citation type="submission" date="2018-05" db="EMBL/GenBank/DDBJ databases">
        <authorList>
            <person name="Goeker M."/>
            <person name="Huntemann M."/>
            <person name="Clum A."/>
            <person name="Pillay M."/>
            <person name="Palaniappan K."/>
            <person name="Varghese N."/>
            <person name="Mikhailova N."/>
            <person name="Stamatis D."/>
            <person name="Reddy T."/>
            <person name="Daum C."/>
            <person name="Shapiro N."/>
            <person name="Ivanova N."/>
            <person name="Kyrpides N."/>
            <person name="Woyke T."/>
        </authorList>
    </citation>
    <scope>NUCLEOTIDE SEQUENCE [LARGE SCALE GENOMIC DNA]</scope>
    <source>
        <strain evidence="5 6">DSM 26524</strain>
    </source>
</reference>